<dbReference type="AlphaFoldDB" id="A0A0W8F173"/>
<name>A0A0W8F173_9ZZZZ</name>
<gene>
    <name evidence="1" type="ORF">ASZ90_016031</name>
</gene>
<sequence>MPDTPRILSPVRAGIPALLVMLALVVLFSGCIDSSSVTLDTGQRTAVLQAAPAGPGSDTCTLDRLIGDPGIHLSPGDSCYFTTHTPMDFLNDLRMHPDTPVMVLDVPDTWITRHDAELLMREIDSLEPAAPVVSPISSYWPFNKTSTVGNEALFLLEGYRAGRYPPGLCSLYAFQPDRSAMRSWWNTYGKQDFPDERDAVRIVQDACPEMKGYPSDELPPRSIRTEKTPDGWYVAFIQEGSGLPILSARCYRVGNDRNITVTGTINHSIMVLPQDFSPRRCG</sequence>
<dbReference type="EMBL" id="LNQE01001670">
    <property type="protein sequence ID" value="KUG14338.1"/>
    <property type="molecule type" value="Genomic_DNA"/>
</dbReference>
<proteinExistence type="predicted"/>
<protein>
    <submittedName>
        <fullName evidence="1">Uncharacterized protein</fullName>
    </submittedName>
</protein>
<organism evidence="1">
    <name type="scientific">hydrocarbon metagenome</name>
    <dbReference type="NCBI Taxonomy" id="938273"/>
    <lineage>
        <taxon>unclassified sequences</taxon>
        <taxon>metagenomes</taxon>
        <taxon>ecological metagenomes</taxon>
    </lineage>
</organism>
<comment type="caution">
    <text evidence="1">The sequence shown here is derived from an EMBL/GenBank/DDBJ whole genome shotgun (WGS) entry which is preliminary data.</text>
</comment>
<reference evidence="1" key="1">
    <citation type="journal article" date="2015" name="Proc. Natl. Acad. Sci. U.S.A.">
        <title>Networks of energetic and metabolic interactions define dynamics in microbial communities.</title>
        <authorList>
            <person name="Embree M."/>
            <person name="Liu J.K."/>
            <person name="Al-Bassam M.M."/>
            <person name="Zengler K."/>
        </authorList>
    </citation>
    <scope>NUCLEOTIDE SEQUENCE</scope>
</reference>
<dbReference type="PROSITE" id="PS51257">
    <property type="entry name" value="PROKAR_LIPOPROTEIN"/>
    <property type="match status" value="1"/>
</dbReference>
<evidence type="ECO:0000313" key="1">
    <source>
        <dbReference type="EMBL" id="KUG14338.1"/>
    </source>
</evidence>
<accession>A0A0W8F173</accession>